<keyword evidence="1" id="KW-0472">Membrane</keyword>
<gene>
    <name evidence="2" type="ORF">QJ522_08550</name>
</gene>
<dbReference type="RefSeq" id="WP_349244499.1">
    <property type="nucleotide sequence ID" value="NZ_JASCXX010000008.1"/>
</dbReference>
<feature type="transmembrane region" description="Helical" evidence="1">
    <location>
        <begin position="27"/>
        <end position="48"/>
    </location>
</feature>
<proteinExistence type="predicted"/>
<feature type="transmembrane region" description="Helical" evidence="1">
    <location>
        <begin position="301"/>
        <end position="318"/>
    </location>
</feature>
<protein>
    <submittedName>
        <fullName evidence="2">Uncharacterized protein</fullName>
    </submittedName>
</protein>
<sequence length="1004" mass="111921">MAENQTGEAGTLLTTQGRSTLSRWSAVVGWSAMLIFAFHACTHMVAAGDTWVAMACGRHFVNHGVDTVEPFSANSHDAGPTEAEVETWPGWARWITEKVGLETVRKWHPTGWINQNWLTHVIFYRMTTMLGSPEEPYFNALVVWKFAVYFLTVFAVYFTARLMGVDPAPAAAASGLAMFIGRSLFDIRPAGFSNLLVAVFILILALTSYRNALYIWLIVPVVVFWSNVHGGYIYAFIVLVPFVGWHLIVRLPRRWLVAVYSILTWVVLYGLTHQFLGRLAELTNEYFPQRHAVAPSAGNDWMIVFLLLAAGGSIAAVFHRRISDAAVTALHAVATGLVFLLLLGRYFPAPPNTMNERVLKIFADHVAGGRWTCIGMFVLAVALGAAVLAMGQKAVRVLDRRVLLHAVGAGAVTFVGMVLFNPFHLTNLTHTFVISVSEHAERWRDVHEWHRALDWANPVGTAIPFLVMYVIAWLALFVWAFLCVRAAMAERSAKKKRGAEDEASVWPAIDIGLLLVAALTVYMAIRSRRFIPVAAFAACPIVALLVQRIVGFLLTTAKGRGAAQMSEADLRKAVDRTVLLGMAAALAVLGLWRVVFWPWLFLPVPGHPTQIQPRFWLLAFGTLLAFAAFPAAAVFCRAGRGGQGAGEKGSGSRPFVESAWPVAAMAISAAVVGFGLWVGLRFKEIYLDYWPADPRLTSIFMRMTASDAKPFYACQFIRENKLSGNMFNYWTEGGFVAWGQDPDPQTGRTPLQLFMDGRAQAAYDTRAFDLWTEILSGGPAARRAAYEGRSPTTAEYREIGAWVTEQLDRFDVWVVLMPANQFDKSFVYGLEHEPSWRVAFINNKQKLFVNITTEPGRQLFDGMFTGQTTYPDEFTANFTVGRNLLVSREDGQREKGLEMVIRAFHLDPSPGPILDLLLIAAQFSELRSRVDEICIEYATHFEANKSSYAGRDGYNLRLEAARLATVRLRQLAEAQGNREASETYTRQMQQYLAERDSIANRKRW</sequence>
<feature type="transmembrane region" description="Helical" evidence="1">
    <location>
        <begin position="168"/>
        <end position="185"/>
    </location>
</feature>
<dbReference type="AlphaFoldDB" id="A0AAW6TTQ1"/>
<organism evidence="2 3">
    <name type="scientific">Anaerobaca lacustris</name>
    <dbReference type="NCBI Taxonomy" id="3044600"/>
    <lineage>
        <taxon>Bacteria</taxon>
        <taxon>Pseudomonadati</taxon>
        <taxon>Planctomycetota</taxon>
        <taxon>Phycisphaerae</taxon>
        <taxon>Sedimentisphaerales</taxon>
        <taxon>Anaerobacaceae</taxon>
        <taxon>Anaerobaca</taxon>
    </lineage>
</organism>
<feature type="transmembrane region" description="Helical" evidence="1">
    <location>
        <begin position="577"/>
        <end position="595"/>
    </location>
</feature>
<dbReference type="Proteomes" id="UP001431776">
    <property type="component" value="Unassembled WGS sequence"/>
</dbReference>
<evidence type="ECO:0000313" key="3">
    <source>
        <dbReference type="Proteomes" id="UP001431776"/>
    </source>
</evidence>
<evidence type="ECO:0000256" key="1">
    <source>
        <dbReference type="SAM" id="Phobius"/>
    </source>
</evidence>
<comment type="caution">
    <text evidence="2">The sequence shown here is derived from an EMBL/GenBank/DDBJ whole genome shotgun (WGS) entry which is preliminary data.</text>
</comment>
<feature type="transmembrane region" description="Helical" evidence="1">
    <location>
        <begin position="255"/>
        <end position="276"/>
    </location>
</feature>
<feature type="transmembrane region" description="Helical" evidence="1">
    <location>
        <begin position="531"/>
        <end position="556"/>
    </location>
</feature>
<reference evidence="2" key="1">
    <citation type="submission" date="2023-05" db="EMBL/GenBank/DDBJ databases">
        <title>Anaerotaeda fermentans gen. nov., sp. nov., a novel anaerobic planctomycete of the new family within the order Sedimentisphaerales isolated from Taman Peninsula, Russia.</title>
        <authorList>
            <person name="Khomyakova M.A."/>
            <person name="Merkel A.Y."/>
            <person name="Slobodkin A.I."/>
        </authorList>
    </citation>
    <scope>NUCLEOTIDE SEQUENCE</scope>
    <source>
        <strain evidence="2">M17dextr</strain>
    </source>
</reference>
<evidence type="ECO:0000313" key="2">
    <source>
        <dbReference type="EMBL" id="MDI6449091.1"/>
    </source>
</evidence>
<keyword evidence="1" id="KW-1133">Transmembrane helix</keyword>
<feature type="transmembrane region" description="Helical" evidence="1">
    <location>
        <begin position="462"/>
        <end position="484"/>
    </location>
</feature>
<feature type="transmembrane region" description="Helical" evidence="1">
    <location>
        <begin position="136"/>
        <end position="156"/>
    </location>
</feature>
<name>A0AAW6TTQ1_9BACT</name>
<feature type="transmembrane region" description="Helical" evidence="1">
    <location>
        <begin position="505"/>
        <end position="525"/>
    </location>
</feature>
<feature type="transmembrane region" description="Helical" evidence="1">
    <location>
        <begin position="197"/>
        <end position="225"/>
    </location>
</feature>
<dbReference type="EMBL" id="JASCXX010000008">
    <property type="protein sequence ID" value="MDI6449091.1"/>
    <property type="molecule type" value="Genomic_DNA"/>
</dbReference>
<keyword evidence="1" id="KW-0812">Transmembrane</keyword>
<feature type="transmembrane region" description="Helical" evidence="1">
    <location>
        <begin position="325"/>
        <end position="347"/>
    </location>
</feature>
<keyword evidence="3" id="KW-1185">Reference proteome</keyword>
<feature type="transmembrane region" description="Helical" evidence="1">
    <location>
        <begin position="615"/>
        <end position="638"/>
    </location>
</feature>
<feature type="transmembrane region" description="Helical" evidence="1">
    <location>
        <begin position="367"/>
        <end position="390"/>
    </location>
</feature>
<feature type="transmembrane region" description="Helical" evidence="1">
    <location>
        <begin position="402"/>
        <end position="420"/>
    </location>
</feature>
<feature type="transmembrane region" description="Helical" evidence="1">
    <location>
        <begin position="659"/>
        <end position="680"/>
    </location>
</feature>
<accession>A0AAW6TTQ1</accession>
<feature type="transmembrane region" description="Helical" evidence="1">
    <location>
        <begin position="231"/>
        <end position="248"/>
    </location>
</feature>